<gene>
    <name evidence="1" type="ORF">NQX30_05980</name>
</gene>
<evidence type="ECO:0000313" key="1">
    <source>
        <dbReference type="EMBL" id="MDM5147915.1"/>
    </source>
</evidence>
<comment type="caution">
    <text evidence="1">The sequence shown here is derived from an EMBL/GenBank/DDBJ whole genome shotgun (WGS) entry which is preliminary data.</text>
</comment>
<reference evidence="1" key="2">
    <citation type="journal article" date="2023" name="Microbiome">
        <title>Synthase-selected sorting approach identifies a beta-lactone synthase in a nudibranch symbiotic bacterium.</title>
        <authorList>
            <person name="Dzunkova M."/>
            <person name="La Clair J.J."/>
            <person name="Tyml T."/>
            <person name="Doud D."/>
            <person name="Schulz F."/>
            <person name="Piquer-Esteban S."/>
            <person name="Porcel Sanchis D."/>
            <person name="Osborn A."/>
            <person name="Robinson D."/>
            <person name="Louie K.B."/>
            <person name="Bowen B.P."/>
            <person name="Bowers R.M."/>
            <person name="Lee J."/>
            <person name="Arnau V."/>
            <person name="Diaz-Villanueva W."/>
            <person name="Stepanauskas R."/>
            <person name="Gosliner T."/>
            <person name="Date S.V."/>
            <person name="Northen T.R."/>
            <person name="Cheng J.F."/>
            <person name="Burkart M.D."/>
            <person name="Woyke T."/>
        </authorList>
    </citation>
    <scope>NUCLEOTIDE SEQUENCE</scope>
    <source>
        <strain evidence="1">Df01</strain>
    </source>
</reference>
<evidence type="ECO:0000313" key="2">
    <source>
        <dbReference type="Proteomes" id="UP001168167"/>
    </source>
</evidence>
<protein>
    <submittedName>
        <fullName evidence="1">DUF3726 domain-containing protein</fullName>
    </submittedName>
</protein>
<name>A0ABT7QNB7_9GAMM</name>
<organism evidence="1 2">
    <name type="scientific">Candidatus Doriopsillibacter californiensis</name>
    <dbReference type="NCBI Taxonomy" id="2970740"/>
    <lineage>
        <taxon>Bacteria</taxon>
        <taxon>Pseudomonadati</taxon>
        <taxon>Pseudomonadota</taxon>
        <taxon>Gammaproteobacteria</taxon>
        <taxon>Candidatus Tethybacterales</taxon>
        <taxon>Candidatus Persebacteraceae</taxon>
        <taxon>Candidatus Doriopsillibacter</taxon>
    </lineage>
</organism>
<proteinExistence type="predicted"/>
<accession>A0ABT7QNB7</accession>
<keyword evidence="2" id="KW-1185">Reference proteome</keyword>
<dbReference type="Proteomes" id="UP001168167">
    <property type="component" value="Unassembled WGS sequence"/>
</dbReference>
<dbReference type="InterPro" id="IPR022201">
    <property type="entry name" value="DUF3726"/>
</dbReference>
<sequence>MIYSLNEIETLARKAARGAGLPWGIAEETGVAARWLAARQLPVSLMTVLQNRDMFASTTEMERAINESEFCASPLCPLMAGIFLCDRQPVCDGLIINNLAQPLWLAFFFSTSRNWTALRWSGTTLVVGRGQLYLSEQDQISAAVADVTFSKEKPTGVPVSVANYGCEQDEKEWCALESLAANCYVPASNESRRGAGE</sequence>
<dbReference type="Pfam" id="PF12525">
    <property type="entry name" value="DUF3726"/>
    <property type="match status" value="1"/>
</dbReference>
<reference evidence="1" key="1">
    <citation type="submission" date="2022-08" db="EMBL/GenBank/DDBJ databases">
        <authorList>
            <person name="Dzunkova M."/>
            <person name="La Clair J."/>
            <person name="Tyml T."/>
            <person name="Doud D."/>
            <person name="Schulz F."/>
            <person name="Piquer S."/>
            <person name="Porcel Sanchis D."/>
            <person name="Osborn A."/>
            <person name="Robinson D."/>
            <person name="Louie K.B."/>
            <person name="Bowen B.P."/>
            <person name="Bowers R."/>
            <person name="Lee J."/>
            <person name="Arnau Llombart V."/>
            <person name="Diaz Villanueva W."/>
            <person name="Gosliner T."/>
            <person name="Northen T."/>
            <person name="Cheng J.-F."/>
            <person name="Burkart M.D."/>
            <person name="Woyke T."/>
        </authorList>
    </citation>
    <scope>NUCLEOTIDE SEQUENCE</scope>
    <source>
        <strain evidence="1">Df01</strain>
    </source>
</reference>
<dbReference type="EMBL" id="JANQAO010000003">
    <property type="protein sequence ID" value="MDM5147915.1"/>
    <property type="molecule type" value="Genomic_DNA"/>
</dbReference>